<dbReference type="RefSeq" id="WP_313834854.1">
    <property type="nucleotide sequence ID" value="NZ_JAQOUE010000002.1"/>
</dbReference>
<proteinExistence type="predicted"/>
<keyword evidence="1" id="KW-1133">Transmembrane helix</keyword>
<keyword evidence="1" id="KW-0472">Membrane</keyword>
<dbReference type="EMBL" id="JAQOUE010000002">
    <property type="protein sequence ID" value="MDT7044269.1"/>
    <property type="molecule type" value="Genomic_DNA"/>
</dbReference>
<protein>
    <submittedName>
        <fullName evidence="2">YtxH domain-containing protein</fullName>
    </submittedName>
</protein>
<keyword evidence="1" id="KW-0812">Transmembrane</keyword>
<gene>
    <name evidence="2" type="ORF">PPG34_18105</name>
</gene>
<accession>A0ABU3KCT1</accession>
<sequence>MSMLRQVLIRTGMVAGGMAVGAGLGMLFAPHSGRVTRGQIRVQLNKAQDEMTHMGGQVMQHVDSVLEKGKQVLTNTHAY</sequence>
<evidence type="ECO:0000313" key="3">
    <source>
        <dbReference type="Proteomes" id="UP001250932"/>
    </source>
</evidence>
<evidence type="ECO:0000256" key="1">
    <source>
        <dbReference type="SAM" id="Phobius"/>
    </source>
</evidence>
<comment type="caution">
    <text evidence="2">The sequence shown here is derived from an EMBL/GenBank/DDBJ whole genome shotgun (WGS) entry which is preliminary data.</text>
</comment>
<dbReference type="Pfam" id="PF12732">
    <property type="entry name" value="YtxH"/>
    <property type="match status" value="1"/>
</dbReference>
<reference evidence="2 3" key="1">
    <citation type="journal article" date="2023" name="ISME J.">
        <title>Cultivation and genomic characterization of novel and ubiquitous marine nitrite-oxidizing bacteria from the Nitrospirales.</title>
        <authorList>
            <person name="Mueller A.J."/>
            <person name="Daebeler A."/>
            <person name="Herbold C.W."/>
            <person name="Kirkegaard R.H."/>
            <person name="Daims H."/>
        </authorList>
    </citation>
    <scope>NUCLEOTIDE SEQUENCE [LARGE SCALE GENOMIC DNA]</scope>
    <source>
        <strain evidence="2 3">EB</strain>
    </source>
</reference>
<evidence type="ECO:0000313" key="2">
    <source>
        <dbReference type="EMBL" id="MDT7044269.1"/>
    </source>
</evidence>
<dbReference type="InterPro" id="IPR024623">
    <property type="entry name" value="YtxH"/>
</dbReference>
<organism evidence="2 3">
    <name type="scientific">Candidatus Nitronereus thalassa</name>
    <dbReference type="NCBI Taxonomy" id="3020898"/>
    <lineage>
        <taxon>Bacteria</taxon>
        <taxon>Pseudomonadati</taxon>
        <taxon>Nitrospirota</taxon>
        <taxon>Nitrospiria</taxon>
        <taxon>Nitrospirales</taxon>
        <taxon>Nitrospiraceae</taxon>
        <taxon>Candidatus Nitronereus</taxon>
    </lineage>
</organism>
<keyword evidence="3" id="KW-1185">Reference proteome</keyword>
<dbReference type="Proteomes" id="UP001250932">
    <property type="component" value="Unassembled WGS sequence"/>
</dbReference>
<feature type="transmembrane region" description="Helical" evidence="1">
    <location>
        <begin position="7"/>
        <end position="29"/>
    </location>
</feature>
<name>A0ABU3KCT1_9BACT</name>